<evidence type="ECO:0000256" key="5">
    <source>
        <dbReference type="ARBA" id="ARBA00022531"/>
    </source>
</evidence>
<dbReference type="InterPro" id="IPR037011">
    <property type="entry name" value="Phycoerythr-like_a_sf"/>
</dbReference>
<dbReference type="GO" id="GO:0030089">
    <property type="term" value="C:phycobilisome"/>
    <property type="evidence" value="ECO:0007669"/>
    <property type="project" value="InterPro"/>
</dbReference>
<dbReference type="Pfam" id="PF02972">
    <property type="entry name" value="Phycoerythr_ab"/>
    <property type="match status" value="2"/>
</dbReference>
<keyword evidence="6" id="KW-0934">Plastid</keyword>
<evidence type="ECO:0000256" key="8">
    <source>
        <dbReference type="ARBA" id="ARBA00022991"/>
    </source>
</evidence>
<comment type="function">
    <text evidence="12">Light-harvesting photosynthetic tetrapyrrole chromophore-protein from the phycobiliprotein complex.</text>
</comment>
<evidence type="ECO:0000256" key="11">
    <source>
        <dbReference type="ARBA" id="ARBA00023307"/>
    </source>
</evidence>
<protein>
    <recommendedName>
        <fullName evidence="14">Phycoerythrin alpha chain domain-containing protein</fullName>
    </recommendedName>
</protein>
<evidence type="ECO:0000256" key="3">
    <source>
        <dbReference type="ARBA" id="ARBA00022448"/>
    </source>
</evidence>
<evidence type="ECO:0000256" key="13">
    <source>
        <dbReference type="SAM" id="SignalP"/>
    </source>
</evidence>
<dbReference type="InterPro" id="IPR004228">
    <property type="entry name" value="Phycoerythr_a"/>
</dbReference>
<dbReference type="EMBL" id="HBKN01032018">
    <property type="protein sequence ID" value="CAE2317124.1"/>
    <property type="molecule type" value="Transcribed_RNA"/>
</dbReference>
<keyword evidence="7" id="KW-0249">Electron transport</keyword>
<keyword evidence="11" id="KW-0089">Bile pigment</keyword>
<evidence type="ECO:0000256" key="1">
    <source>
        <dbReference type="ARBA" id="ARBA00004622"/>
    </source>
</evidence>
<dbReference type="GO" id="GO:0009535">
    <property type="term" value="C:chloroplast thylakoid membrane"/>
    <property type="evidence" value="ECO:0007669"/>
    <property type="project" value="UniProtKB-SubCell"/>
</dbReference>
<keyword evidence="8" id="KW-0157">Chromophore</keyword>
<comment type="subcellular location">
    <subcellularLocation>
        <location evidence="1">Plastid</location>
        <location evidence="1">Chloroplast thylakoid membrane</location>
        <topology evidence="1">Peripheral membrane protein</topology>
        <orientation evidence="1">Lumenal side</orientation>
    </subcellularLocation>
</comment>
<evidence type="ECO:0000256" key="9">
    <source>
        <dbReference type="ARBA" id="ARBA00023078"/>
    </source>
</evidence>
<accession>A0A7S4L796</accession>
<evidence type="ECO:0000256" key="4">
    <source>
        <dbReference type="ARBA" id="ARBA00022528"/>
    </source>
</evidence>
<organism evidence="15">
    <name type="scientific">Guillardia theta</name>
    <name type="common">Cryptophyte</name>
    <name type="synonym">Cryptomonas phi</name>
    <dbReference type="NCBI Taxonomy" id="55529"/>
    <lineage>
        <taxon>Eukaryota</taxon>
        <taxon>Cryptophyceae</taxon>
        <taxon>Pyrenomonadales</taxon>
        <taxon>Geminigeraceae</taxon>
        <taxon>Guillardia</taxon>
    </lineage>
</organism>
<name>A0A7S4L796_GUITH</name>
<evidence type="ECO:0000256" key="7">
    <source>
        <dbReference type="ARBA" id="ARBA00022982"/>
    </source>
</evidence>
<dbReference type="SUPFAM" id="SSF56568">
    <property type="entry name" value="Non-globular alpha+beta subunits of globular proteins"/>
    <property type="match status" value="2"/>
</dbReference>
<comment type="similarity">
    <text evidence="2">Belongs to the phycoerythrin family.</text>
</comment>
<dbReference type="Gene3D" id="3.90.510.10">
    <property type="entry name" value="Phycoerythrin alpha chain"/>
    <property type="match status" value="2"/>
</dbReference>
<dbReference type="GO" id="GO:0015979">
    <property type="term" value="P:photosynthesis"/>
    <property type="evidence" value="ECO:0007669"/>
    <property type="project" value="UniProtKB-KW"/>
</dbReference>
<gene>
    <name evidence="15" type="ORF">GTHE00462_LOCUS24921</name>
</gene>
<dbReference type="AlphaFoldDB" id="A0A7S4L796"/>
<keyword evidence="4" id="KW-0150">Chloroplast</keyword>
<keyword evidence="10" id="KW-0472">Membrane</keyword>
<evidence type="ECO:0000256" key="2">
    <source>
        <dbReference type="ARBA" id="ARBA00010039"/>
    </source>
</evidence>
<dbReference type="InterPro" id="IPR011070">
    <property type="entry name" value="Globular_prot_asu/bsu"/>
</dbReference>
<feature type="domain" description="Phycoerythrin alpha chain" evidence="14">
    <location>
        <begin position="120"/>
        <end position="176"/>
    </location>
</feature>
<feature type="chain" id="PRO_5031042096" description="Phycoerythrin alpha chain domain-containing protein" evidence="13">
    <location>
        <begin position="18"/>
        <end position="181"/>
    </location>
</feature>
<reference evidence="15" key="1">
    <citation type="submission" date="2021-01" db="EMBL/GenBank/DDBJ databases">
        <authorList>
            <person name="Corre E."/>
            <person name="Pelletier E."/>
            <person name="Niang G."/>
            <person name="Scheremetjew M."/>
            <person name="Finn R."/>
            <person name="Kale V."/>
            <person name="Holt S."/>
            <person name="Cochrane G."/>
            <person name="Meng A."/>
            <person name="Brown T."/>
            <person name="Cohen L."/>
        </authorList>
    </citation>
    <scope>NUCLEOTIDE SEQUENCE</scope>
    <source>
        <strain evidence="15">CCMP 2712</strain>
    </source>
</reference>
<evidence type="ECO:0000256" key="10">
    <source>
        <dbReference type="ARBA" id="ARBA00023136"/>
    </source>
</evidence>
<feature type="domain" description="Phycoerythrin alpha chain" evidence="14">
    <location>
        <begin position="55"/>
        <end position="100"/>
    </location>
</feature>
<keyword evidence="5" id="KW-0602">Photosynthesis</keyword>
<evidence type="ECO:0000259" key="14">
    <source>
        <dbReference type="Pfam" id="PF02972"/>
    </source>
</evidence>
<feature type="signal peptide" evidence="13">
    <location>
        <begin position="1"/>
        <end position="17"/>
    </location>
</feature>
<keyword evidence="9" id="KW-0793">Thylakoid</keyword>
<sequence>MLTRAAAVAAVLGSAAAFAPAPVAPRSATGLRMAAGYSTASPYSSKNSNMGPAFAPVITIFDNRGCKEHKNKEYNGPKAGDENDEMLVKVANQKIPFPTDDVVNEFRRENLAIQGNLDLRAPQITIFDHRGCSRAPKEYTGKRAGTYDDEMLVKIDFKAAEVNSKLAQQVLEQTIGVLKAK</sequence>
<keyword evidence="13" id="KW-0732">Signal</keyword>
<proteinExistence type="inferred from homology"/>
<keyword evidence="3" id="KW-0813">Transport</keyword>
<evidence type="ECO:0000313" key="15">
    <source>
        <dbReference type="EMBL" id="CAE2317124.1"/>
    </source>
</evidence>
<evidence type="ECO:0000256" key="12">
    <source>
        <dbReference type="ARBA" id="ARBA00033724"/>
    </source>
</evidence>
<evidence type="ECO:0000256" key="6">
    <source>
        <dbReference type="ARBA" id="ARBA00022640"/>
    </source>
</evidence>